<proteinExistence type="predicted"/>
<gene>
    <name evidence="2" type="ORF">EDE15_0038</name>
</gene>
<dbReference type="Gene3D" id="3.40.50.1820">
    <property type="entry name" value="alpha/beta hydrolase"/>
    <property type="match status" value="1"/>
</dbReference>
<keyword evidence="3" id="KW-1185">Reference proteome</keyword>
<reference evidence="2 3" key="1">
    <citation type="submission" date="2018-12" db="EMBL/GenBank/DDBJ databases">
        <title>Sequencing of bacterial isolates from soil warming experiment in Harvard Forest, Massachusetts, USA.</title>
        <authorList>
            <person name="Deangelis K."/>
        </authorList>
    </citation>
    <scope>NUCLEOTIDE SEQUENCE [LARGE SCALE GENOMIC DNA]</scope>
    <source>
        <strain evidence="2 3">EB153</strain>
    </source>
</reference>
<protein>
    <recommendedName>
        <fullName evidence="1">KANL3/Tex30 alpha/beta hydrolase-like domain-containing protein</fullName>
    </recommendedName>
</protein>
<dbReference type="InterPro" id="IPR029058">
    <property type="entry name" value="AB_hydrolase_fold"/>
</dbReference>
<feature type="domain" description="KANL3/Tex30 alpha/beta hydrolase-like" evidence="1">
    <location>
        <begin position="44"/>
        <end position="216"/>
    </location>
</feature>
<dbReference type="EMBL" id="RSDW01000001">
    <property type="protein sequence ID" value="RSL14586.1"/>
    <property type="molecule type" value="Genomic_DNA"/>
</dbReference>
<name>A0A3R9QZV8_9BACT</name>
<dbReference type="AlphaFoldDB" id="A0A3R9QZV8"/>
<dbReference type="PANTHER" id="PTHR42103">
    <property type="entry name" value="ALPHA/BETA-HYDROLASES SUPERFAMILY PROTEIN"/>
    <property type="match status" value="1"/>
</dbReference>
<evidence type="ECO:0000313" key="3">
    <source>
        <dbReference type="Proteomes" id="UP000269669"/>
    </source>
</evidence>
<sequence length="227" mass="24925">MTQSHIRSIDDLRGPEGRLEAVLNTGREDAPYATLVCHPHPLGGGTMHNKVVYHAMKALSSFGLPVVRFNFRSVGLSEGEFDDGLGELDDTRAVLEWMESNLRLPILLAGFSFGSFVGMRAGCGDERVKGLIGLGVPYRAEGRSYTYEFLTHCTQPKLFVSGTEDQFGPRDAVEPMLARAADPKRMVWIEGAEHFFQGTASSPGPKLDQMQAAIRSWMQETFGLTSA</sequence>
<comment type="caution">
    <text evidence="2">The sequence shown here is derived from an EMBL/GenBank/DDBJ whole genome shotgun (WGS) entry which is preliminary data.</text>
</comment>
<dbReference type="Proteomes" id="UP000269669">
    <property type="component" value="Unassembled WGS sequence"/>
</dbReference>
<dbReference type="RefSeq" id="WP_125483430.1">
    <property type="nucleotide sequence ID" value="NZ_RSDW01000001.1"/>
</dbReference>
<evidence type="ECO:0000259" key="1">
    <source>
        <dbReference type="Pfam" id="PF20408"/>
    </source>
</evidence>
<dbReference type="PANTHER" id="PTHR42103:SF2">
    <property type="entry name" value="AB HYDROLASE-1 DOMAIN-CONTAINING PROTEIN"/>
    <property type="match status" value="1"/>
</dbReference>
<organism evidence="2 3">
    <name type="scientific">Edaphobacter aggregans</name>
    <dbReference type="NCBI Taxonomy" id="570835"/>
    <lineage>
        <taxon>Bacteria</taxon>
        <taxon>Pseudomonadati</taxon>
        <taxon>Acidobacteriota</taxon>
        <taxon>Terriglobia</taxon>
        <taxon>Terriglobales</taxon>
        <taxon>Acidobacteriaceae</taxon>
        <taxon>Edaphobacter</taxon>
    </lineage>
</organism>
<dbReference type="Pfam" id="PF20408">
    <property type="entry name" value="Abhydrolase_11"/>
    <property type="match status" value="1"/>
</dbReference>
<accession>A0A3R9QZV8</accession>
<evidence type="ECO:0000313" key="2">
    <source>
        <dbReference type="EMBL" id="RSL14586.1"/>
    </source>
</evidence>
<dbReference type="InterPro" id="IPR046879">
    <property type="entry name" value="KANL3/Tex30_Abhydrolase"/>
</dbReference>
<dbReference type="SUPFAM" id="SSF53474">
    <property type="entry name" value="alpha/beta-Hydrolases"/>
    <property type="match status" value="1"/>
</dbReference>
<dbReference type="OrthoDB" id="9800435at2"/>